<organism evidence="9 10">
    <name type="scientific">Paenibacillus vulneris</name>
    <dbReference type="NCBI Taxonomy" id="1133364"/>
    <lineage>
        <taxon>Bacteria</taxon>
        <taxon>Bacillati</taxon>
        <taxon>Bacillota</taxon>
        <taxon>Bacilli</taxon>
        <taxon>Bacillales</taxon>
        <taxon>Paenibacillaceae</taxon>
        <taxon>Paenibacillus</taxon>
    </lineage>
</organism>
<evidence type="ECO:0000256" key="2">
    <source>
        <dbReference type="ARBA" id="ARBA00021310"/>
    </source>
</evidence>
<dbReference type="EMBL" id="JBHTLU010000034">
    <property type="protein sequence ID" value="MFD1223390.1"/>
    <property type="molecule type" value="Genomic_DNA"/>
</dbReference>
<feature type="domain" description="DNA replication/recombination mediator RecO N-terminal" evidence="8">
    <location>
        <begin position="1"/>
        <end position="77"/>
    </location>
</feature>
<evidence type="ECO:0000256" key="5">
    <source>
        <dbReference type="ARBA" id="ARBA00023204"/>
    </source>
</evidence>
<dbReference type="InterPro" id="IPR022572">
    <property type="entry name" value="DNA_rep/recomb_RecO_N"/>
</dbReference>
<dbReference type="SUPFAM" id="SSF50249">
    <property type="entry name" value="Nucleic acid-binding proteins"/>
    <property type="match status" value="1"/>
</dbReference>
<dbReference type="Gene3D" id="1.20.1440.120">
    <property type="entry name" value="Recombination protein O, C-terminal domain"/>
    <property type="match status" value="1"/>
</dbReference>
<keyword evidence="5 7" id="KW-0234">DNA repair</keyword>
<keyword evidence="4 7" id="KW-0233">DNA recombination</keyword>
<dbReference type="NCBIfam" id="TIGR00613">
    <property type="entry name" value="reco"/>
    <property type="match status" value="1"/>
</dbReference>
<dbReference type="InterPro" id="IPR012340">
    <property type="entry name" value="NA-bd_OB-fold"/>
</dbReference>
<dbReference type="InterPro" id="IPR037278">
    <property type="entry name" value="ARFGAP/RecO"/>
</dbReference>
<evidence type="ECO:0000256" key="3">
    <source>
        <dbReference type="ARBA" id="ARBA00022763"/>
    </source>
</evidence>
<dbReference type="InterPro" id="IPR003717">
    <property type="entry name" value="RecO"/>
</dbReference>
<evidence type="ECO:0000313" key="9">
    <source>
        <dbReference type="EMBL" id="MFD1223390.1"/>
    </source>
</evidence>
<evidence type="ECO:0000256" key="1">
    <source>
        <dbReference type="ARBA" id="ARBA00007452"/>
    </source>
</evidence>
<name>A0ABW3UUU5_9BACL</name>
<comment type="similarity">
    <text evidence="1 7">Belongs to the RecO family.</text>
</comment>
<dbReference type="InterPro" id="IPR042242">
    <property type="entry name" value="RecO_C"/>
</dbReference>
<evidence type="ECO:0000256" key="4">
    <source>
        <dbReference type="ARBA" id="ARBA00023172"/>
    </source>
</evidence>
<dbReference type="HAMAP" id="MF_00201">
    <property type="entry name" value="RecO"/>
    <property type="match status" value="1"/>
</dbReference>
<dbReference type="SUPFAM" id="SSF57863">
    <property type="entry name" value="ArfGap/RecO-like zinc finger"/>
    <property type="match status" value="1"/>
</dbReference>
<evidence type="ECO:0000256" key="6">
    <source>
        <dbReference type="ARBA" id="ARBA00033409"/>
    </source>
</evidence>
<keyword evidence="10" id="KW-1185">Reference proteome</keyword>
<dbReference type="Gene3D" id="2.40.50.140">
    <property type="entry name" value="Nucleic acid-binding proteins"/>
    <property type="match status" value="1"/>
</dbReference>
<dbReference type="Pfam" id="PF11967">
    <property type="entry name" value="RecO_N"/>
    <property type="match status" value="1"/>
</dbReference>
<proteinExistence type="inferred from homology"/>
<comment type="caution">
    <text evidence="9">The sequence shown here is derived from an EMBL/GenBank/DDBJ whole genome shotgun (WGS) entry which is preliminary data.</text>
</comment>
<gene>
    <name evidence="7 9" type="primary">recO</name>
    <name evidence="9" type="ORF">ACFQ4B_25035</name>
</gene>
<dbReference type="Proteomes" id="UP001597180">
    <property type="component" value="Unassembled WGS sequence"/>
</dbReference>
<evidence type="ECO:0000256" key="7">
    <source>
        <dbReference type="HAMAP-Rule" id="MF_00201"/>
    </source>
</evidence>
<reference evidence="10" key="1">
    <citation type="journal article" date="2019" name="Int. J. Syst. Evol. Microbiol.">
        <title>The Global Catalogue of Microorganisms (GCM) 10K type strain sequencing project: providing services to taxonomists for standard genome sequencing and annotation.</title>
        <authorList>
            <consortium name="The Broad Institute Genomics Platform"/>
            <consortium name="The Broad Institute Genome Sequencing Center for Infectious Disease"/>
            <person name="Wu L."/>
            <person name="Ma J."/>
        </authorList>
    </citation>
    <scope>NUCLEOTIDE SEQUENCE [LARGE SCALE GENOMIC DNA]</scope>
    <source>
        <strain evidence="10">CCUG 53270</strain>
    </source>
</reference>
<comment type="function">
    <text evidence="7">Involved in DNA repair and RecF pathway recombination.</text>
</comment>
<keyword evidence="3 7" id="KW-0227">DNA damage</keyword>
<protein>
    <recommendedName>
        <fullName evidence="2 7">DNA repair protein RecO</fullName>
    </recommendedName>
    <alternativeName>
        <fullName evidence="6 7">Recombination protein O</fullName>
    </alternativeName>
</protein>
<evidence type="ECO:0000259" key="8">
    <source>
        <dbReference type="Pfam" id="PF11967"/>
    </source>
</evidence>
<accession>A0ABW3UUU5</accession>
<sequence>MQYRVQGIVIRSMDYGEGNKIITLFSREMGKVAVIVRGAKKVKSRYASVAQLFTSGDYLFFRSGQLGTLNHAEILDSHHRIREDLHKAAYASYMAELTDRMMADQEANAFLFEQLKAALAGLEADKDMQIIGFMYEMKIWMQAGYMPELDACVSCRSTEGEMRFSAGLGGILCGRCRSKDPQAVLMTSGTWRLMRLFAQMDIRRLGEIDVKPQTKEALKQLMRTYYDTHIGLNLKSRNFLEQMEKYGV</sequence>
<dbReference type="PANTHER" id="PTHR33991">
    <property type="entry name" value="DNA REPAIR PROTEIN RECO"/>
    <property type="match status" value="1"/>
</dbReference>
<evidence type="ECO:0000313" key="10">
    <source>
        <dbReference type="Proteomes" id="UP001597180"/>
    </source>
</evidence>
<dbReference type="Pfam" id="PF02565">
    <property type="entry name" value="RecO_C"/>
    <property type="match status" value="1"/>
</dbReference>
<dbReference type="RefSeq" id="WP_192702719.1">
    <property type="nucleotide sequence ID" value="NZ_BAABJG010000022.1"/>
</dbReference>
<dbReference type="PANTHER" id="PTHR33991:SF1">
    <property type="entry name" value="DNA REPAIR PROTEIN RECO"/>
    <property type="match status" value="1"/>
</dbReference>